<evidence type="ECO:0000313" key="2">
    <source>
        <dbReference type="EMBL" id="MFD2829141.1"/>
    </source>
</evidence>
<proteinExistence type="predicted"/>
<protein>
    <submittedName>
        <fullName evidence="2">Uncharacterized protein</fullName>
    </submittedName>
</protein>
<sequence length="54" mass="6298">MRLGLILSITLISYLIALFIRDDFWDFTSIYLITTAAVLTAAYFKHRSDKRKTN</sequence>
<keyword evidence="1" id="KW-1133">Transmembrane helix</keyword>
<keyword evidence="1" id="KW-0472">Membrane</keyword>
<evidence type="ECO:0000256" key="1">
    <source>
        <dbReference type="SAM" id="Phobius"/>
    </source>
</evidence>
<name>A0ABW5WQQ9_9STAP</name>
<keyword evidence="3" id="KW-1185">Reference proteome</keyword>
<dbReference type="RefSeq" id="WP_377770876.1">
    <property type="nucleotide sequence ID" value="NZ_JBHUOQ010000001.1"/>
</dbReference>
<dbReference type="Proteomes" id="UP001597519">
    <property type="component" value="Unassembled WGS sequence"/>
</dbReference>
<organism evidence="2 3">
    <name type="scientific">Corticicoccus populi</name>
    <dbReference type="NCBI Taxonomy" id="1812821"/>
    <lineage>
        <taxon>Bacteria</taxon>
        <taxon>Bacillati</taxon>
        <taxon>Bacillota</taxon>
        <taxon>Bacilli</taxon>
        <taxon>Bacillales</taxon>
        <taxon>Staphylococcaceae</taxon>
        <taxon>Corticicoccus</taxon>
    </lineage>
</organism>
<evidence type="ECO:0000313" key="3">
    <source>
        <dbReference type="Proteomes" id="UP001597519"/>
    </source>
</evidence>
<feature type="transmembrane region" description="Helical" evidence="1">
    <location>
        <begin position="27"/>
        <end position="44"/>
    </location>
</feature>
<accession>A0ABW5WQQ9</accession>
<reference evidence="3" key="1">
    <citation type="journal article" date="2019" name="Int. J. Syst. Evol. Microbiol.">
        <title>The Global Catalogue of Microorganisms (GCM) 10K type strain sequencing project: providing services to taxonomists for standard genome sequencing and annotation.</title>
        <authorList>
            <consortium name="The Broad Institute Genomics Platform"/>
            <consortium name="The Broad Institute Genome Sequencing Center for Infectious Disease"/>
            <person name="Wu L."/>
            <person name="Ma J."/>
        </authorList>
    </citation>
    <scope>NUCLEOTIDE SEQUENCE [LARGE SCALE GENOMIC DNA]</scope>
    <source>
        <strain evidence="3">KCTC 33575</strain>
    </source>
</reference>
<gene>
    <name evidence="2" type="ORF">ACFSX4_01595</name>
</gene>
<dbReference type="EMBL" id="JBHUOQ010000001">
    <property type="protein sequence ID" value="MFD2829141.1"/>
    <property type="molecule type" value="Genomic_DNA"/>
</dbReference>
<keyword evidence="1" id="KW-0812">Transmembrane</keyword>
<comment type="caution">
    <text evidence="2">The sequence shown here is derived from an EMBL/GenBank/DDBJ whole genome shotgun (WGS) entry which is preliminary data.</text>
</comment>